<protein>
    <submittedName>
        <fullName evidence="1">Uncharacterized protein</fullName>
    </submittedName>
</protein>
<gene>
    <name evidence="1" type="ORF">Pc18g06180</name>
    <name evidence="1" type="ORF">PCH_Pc18g06180</name>
</gene>
<dbReference type="Proteomes" id="UP000000724">
    <property type="component" value="Contig Pc00c18"/>
</dbReference>
<name>B6HCJ5_PENRW</name>
<reference evidence="1 2" key="1">
    <citation type="journal article" date="2008" name="Nat. Biotechnol.">
        <title>Genome sequencing and analysis of the filamentous fungus Penicillium chrysogenum.</title>
        <authorList>
            <person name="van den Berg M.A."/>
            <person name="Albang R."/>
            <person name="Albermann K."/>
            <person name="Badger J.H."/>
            <person name="Daran J.-M."/>
            <person name="Driessen A.J.M."/>
            <person name="Garcia-Estrada C."/>
            <person name="Fedorova N.D."/>
            <person name="Harris D.M."/>
            <person name="Heijne W.H.M."/>
            <person name="Joardar V.S."/>
            <person name="Kiel J.A.K.W."/>
            <person name="Kovalchuk A."/>
            <person name="Martin J.F."/>
            <person name="Nierman W.C."/>
            <person name="Nijland J.G."/>
            <person name="Pronk J.T."/>
            <person name="Roubos J.A."/>
            <person name="van der Klei I.J."/>
            <person name="van Peij N.N.M.E."/>
            <person name="Veenhuis M."/>
            <person name="von Doehren H."/>
            <person name="Wagner C."/>
            <person name="Wortman J.R."/>
            <person name="Bovenberg R.A.L."/>
        </authorList>
    </citation>
    <scope>NUCLEOTIDE SEQUENCE [LARGE SCALE GENOMIC DNA]</scope>
    <source>
        <strain evidence="2">ATCC 28089 / DSM 1075 / NRRL 1951 / Wisconsin 54-1255</strain>
    </source>
</reference>
<sequence>MQDLPLSEYRVVDPGPRASITAKVGRDRTKTVTSYWAVWRPVISGAKEWMHPIGLELAAQVGITAVAGAEHCRRTEEQIYERVSDESSQNSYNQHSGYGLSMDLIANSVLWTIATELPGQLIYRDWPPSTNSLARSCTDGYSHVAKHLCTSDNLAEWGLDLFYPQEYLKTRARESRSFKERCYIAVSRREGVCTVEH</sequence>
<accession>B6HCJ5</accession>
<dbReference type="EMBL" id="AM920433">
    <property type="protein sequence ID" value="CAP94842.1"/>
    <property type="molecule type" value="Genomic_DNA"/>
</dbReference>
<evidence type="ECO:0000313" key="2">
    <source>
        <dbReference type="Proteomes" id="UP000000724"/>
    </source>
</evidence>
<organism evidence="1 2">
    <name type="scientific">Penicillium rubens (strain ATCC 28089 / DSM 1075 / NRRL 1951 / Wisconsin 54-1255)</name>
    <name type="common">Penicillium chrysogenum</name>
    <dbReference type="NCBI Taxonomy" id="500485"/>
    <lineage>
        <taxon>Eukaryota</taxon>
        <taxon>Fungi</taxon>
        <taxon>Dikarya</taxon>
        <taxon>Ascomycota</taxon>
        <taxon>Pezizomycotina</taxon>
        <taxon>Eurotiomycetes</taxon>
        <taxon>Eurotiomycetidae</taxon>
        <taxon>Eurotiales</taxon>
        <taxon>Aspergillaceae</taxon>
        <taxon>Penicillium</taxon>
        <taxon>Penicillium chrysogenum species complex</taxon>
    </lineage>
</organism>
<dbReference type="VEuPathDB" id="FungiDB:PCH_Pc18g06180"/>
<dbReference type="AlphaFoldDB" id="B6HCJ5"/>
<proteinExistence type="predicted"/>
<keyword evidence="2" id="KW-1185">Reference proteome</keyword>
<evidence type="ECO:0000313" key="1">
    <source>
        <dbReference type="EMBL" id="CAP94842.1"/>
    </source>
</evidence>
<dbReference type="HOGENOM" id="CLU_1384566_0_0_1"/>